<protein>
    <submittedName>
        <fullName evidence="1">Sporulation protein</fullName>
    </submittedName>
</protein>
<dbReference type="AlphaFoldDB" id="A0A9X3NN91"/>
<dbReference type="InterPro" id="IPR009776">
    <property type="entry name" value="Spore_0_M"/>
</dbReference>
<name>A0A9X3NN91_9ACTN</name>
<accession>A0A9X3NN91</accession>
<dbReference type="PANTHER" id="PTHR40053:SF1">
    <property type="entry name" value="SPORULATION-CONTROL PROTEIN SPO0M"/>
    <property type="match status" value="1"/>
</dbReference>
<keyword evidence="2" id="KW-1185">Reference proteome</keyword>
<sequence>MGIKRFLAAFGIGGPSIDTVIEQPLVRPGDRLVGRVDLVGGEVEARIDEIAVSLAARVEVEIGDHEGQTTMEFSRVAVSGPFVLAAGEQRRLPFEYPVSLQSPLTEVDGRPLPRAALGLSTDVVIGGQPDKGDLDPVRVDPLPAQRAVLEAVDRLGFGLVKTDIEHGTRHGTRQEFPLYQEFEYRAAPRYAGRLNEMELSFVADDRGVDVLIEVDKRGGLFLESQDRFGRFRVEHAAVAGAGTDLAPVVAEQVDSLLRRRGLFG</sequence>
<comment type="caution">
    <text evidence="1">The sequence shown here is derived from an EMBL/GenBank/DDBJ whole genome shotgun (WGS) entry which is preliminary data.</text>
</comment>
<organism evidence="1 2">
    <name type="scientific">Streptomonospora mangrovi</name>
    <dbReference type="NCBI Taxonomy" id="2883123"/>
    <lineage>
        <taxon>Bacteria</taxon>
        <taxon>Bacillati</taxon>
        <taxon>Actinomycetota</taxon>
        <taxon>Actinomycetes</taxon>
        <taxon>Streptosporangiales</taxon>
        <taxon>Nocardiopsidaceae</taxon>
        <taxon>Streptomonospora</taxon>
    </lineage>
</organism>
<evidence type="ECO:0000313" key="2">
    <source>
        <dbReference type="Proteomes" id="UP001140076"/>
    </source>
</evidence>
<proteinExistence type="predicted"/>
<dbReference type="Proteomes" id="UP001140076">
    <property type="component" value="Unassembled WGS sequence"/>
</dbReference>
<dbReference type="EMBL" id="JAJAQC010000036">
    <property type="protein sequence ID" value="MDA0566423.1"/>
    <property type="molecule type" value="Genomic_DNA"/>
</dbReference>
<gene>
    <name evidence="1" type="ORF">LG943_19180</name>
</gene>
<reference evidence="1" key="1">
    <citation type="submission" date="2021-10" db="EMBL/GenBank/DDBJ databases">
        <title>Streptomonospora sp. nov., isolated from mangrove soil.</title>
        <authorList>
            <person name="Chen X."/>
            <person name="Ge X."/>
            <person name="Liu W."/>
        </authorList>
    </citation>
    <scope>NUCLEOTIDE SEQUENCE</scope>
    <source>
        <strain evidence="1">S1-112</strain>
    </source>
</reference>
<dbReference type="PANTHER" id="PTHR40053">
    <property type="entry name" value="SPORULATION-CONTROL PROTEIN SPO0M"/>
    <property type="match status" value="1"/>
</dbReference>
<evidence type="ECO:0000313" key="1">
    <source>
        <dbReference type="EMBL" id="MDA0566423.1"/>
    </source>
</evidence>
<dbReference type="Pfam" id="PF07070">
    <property type="entry name" value="Spo0M"/>
    <property type="match status" value="1"/>
</dbReference>
<dbReference type="RefSeq" id="WP_270073680.1">
    <property type="nucleotide sequence ID" value="NZ_JAJAQC010000036.1"/>
</dbReference>